<dbReference type="Proteomes" id="UP000008281">
    <property type="component" value="Unassembled WGS sequence"/>
</dbReference>
<dbReference type="InterPro" id="IPR051326">
    <property type="entry name" value="Kynurenine-oxoglutarate_AT"/>
</dbReference>
<dbReference type="HOGENOM" id="CLU_1788646_0_0_1"/>
<evidence type="ECO:0000256" key="6">
    <source>
        <dbReference type="ARBA" id="ARBA00024016"/>
    </source>
</evidence>
<feature type="domain" description="Aminotransferase class I/classII large" evidence="7">
    <location>
        <begin position="40"/>
        <end position="128"/>
    </location>
</feature>
<keyword evidence="5" id="KW-0663">Pyridoxal phosphate</keyword>
<evidence type="ECO:0000256" key="3">
    <source>
        <dbReference type="ARBA" id="ARBA00022576"/>
    </source>
</evidence>
<sequence length="145" mass="16222">MAKIPSLAAKISTDNFGKWFPDNPAPKILKYLIKNRSKQPELTAAHQYTRGYGHPMLVDILAKMYSHFYSVQVDPMNEVLVTVGAYLSLYYAFLGWINKGDEVLIIEPAYDCYYPQVKFAGGVPVPVVKNLAEGATSASHFNIDF</sequence>
<dbReference type="SUPFAM" id="SSF53383">
    <property type="entry name" value="PLP-dependent transferases"/>
    <property type="match status" value="1"/>
</dbReference>
<dbReference type="EC" id="2.6.1.7" evidence="2"/>
<dbReference type="Pfam" id="PF00155">
    <property type="entry name" value="Aminotran_1_2"/>
    <property type="match status" value="1"/>
</dbReference>
<evidence type="ECO:0000256" key="5">
    <source>
        <dbReference type="ARBA" id="ARBA00022898"/>
    </source>
</evidence>
<dbReference type="InParanoid" id="E3M8C2"/>
<dbReference type="InterPro" id="IPR015422">
    <property type="entry name" value="PyrdxlP-dep_Trfase_small"/>
</dbReference>
<comment type="pathway">
    <text evidence="6">Amino-acid degradation; L-kynurenine degradation; kynurenate from L-kynurenine: step 1/2.</text>
</comment>
<keyword evidence="3" id="KW-0032">Aminotransferase</keyword>
<evidence type="ECO:0000313" key="9">
    <source>
        <dbReference type="Proteomes" id="UP000008281"/>
    </source>
</evidence>
<dbReference type="GO" id="GO:0005739">
    <property type="term" value="C:mitochondrion"/>
    <property type="evidence" value="ECO:0007669"/>
    <property type="project" value="TreeGrafter"/>
</dbReference>
<dbReference type="Gene3D" id="3.40.640.10">
    <property type="entry name" value="Type I PLP-dependent aspartate aminotransferase-like (Major domain)"/>
    <property type="match status" value="1"/>
</dbReference>
<dbReference type="InterPro" id="IPR015424">
    <property type="entry name" value="PyrdxlP-dep_Trfase"/>
</dbReference>
<protein>
    <recommendedName>
        <fullName evidence="2">kynurenine--oxoglutarate transaminase</fullName>
        <ecNumber evidence="2">2.6.1.7</ecNumber>
    </recommendedName>
</protein>
<evidence type="ECO:0000259" key="7">
    <source>
        <dbReference type="Pfam" id="PF00155"/>
    </source>
</evidence>
<dbReference type="OrthoDB" id="2414662at2759"/>
<keyword evidence="4" id="KW-0808">Transferase</keyword>
<proteinExistence type="predicted"/>
<evidence type="ECO:0000256" key="1">
    <source>
        <dbReference type="ARBA" id="ARBA00001933"/>
    </source>
</evidence>
<name>E3M8C2_CAERE</name>
<gene>
    <name evidence="8" type="ORF">CRE_13256</name>
</gene>
<evidence type="ECO:0000313" key="8">
    <source>
        <dbReference type="EMBL" id="EFO94433.1"/>
    </source>
</evidence>
<reference evidence="8" key="1">
    <citation type="submission" date="2007-07" db="EMBL/GenBank/DDBJ databases">
        <title>PCAP assembly of the Caenorhabditis remanei genome.</title>
        <authorList>
            <consortium name="The Caenorhabditis remanei Sequencing Consortium"/>
            <person name="Wilson R.K."/>
        </authorList>
    </citation>
    <scope>NUCLEOTIDE SEQUENCE [LARGE SCALE GENOMIC DNA]</scope>
    <source>
        <strain evidence="8">PB4641</strain>
    </source>
</reference>
<comment type="cofactor">
    <cofactor evidence="1">
        <name>pyridoxal 5'-phosphate</name>
        <dbReference type="ChEBI" id="CHEBI:597326"/>
    </cofactor>
</comment>
<evidence type="ECO:0000256" key="2">
    <source>
        <dbReference type="ARBA" id="ARBA00012751"/>
    </source>
</evidence>
<dbReference type="AlphaFoldDB" id="E3M8C2"/>
<dbReference type="GO" id="GO:0016212">
    <property type="term" value="F:kynurenine-oxoglutarate transaminase activity"/>
    <property type="evidence" value="ECO:0007669"/>
    <property type="project" value="UniProtKB-EC"/>
</dbReference>
<dbReference type="STRING" id="31234.E3M8C2"/>
<dbReference type="InterPro" id="IPR004839">
    <property type="entry name" value="Aminotransferase_I/II_large"/>
</dbReference>
<dbReference type="eggNOG" id="KOG0257">
    <property type="taxonomic scope" value="Eukaryota"/>
</dbReference>
<organism evidence="9">
    <name type="scientific">Caenorhabditis remanei</name>
    <name type="common">Caenorhabditis vulgaris</name>
    <dbReference type="NCBI Taxonomy" id="31234"/>
    <lineage>
        <taxon>Eukaryota</taxon>
        <taxon>Metazoa</taxon>
        <taxon>Ecdysozoa</taxon>
        <taxon>Nematoda</taxon>
        <taxon>Chromadorea</taxon>
        <taxon>Rhabditida</taxon>
        <taxon>Rhabditina</taxon>
        <taxon>Rhabditomorpha</taxon>
        <taxon>Rhabditoidea</taxon>
        <taxon>Rhabditidae</taxon>
        <taxon>Peloderinae</taxon>
        <taxon>Caenorhabditis</taxon>
    </lineage>
</organism>
<dbReference type="PANTHER" id="PTHR43807:SF20">
    <property type="entry name" value="FI04487P"/>
    <property type="match status" value="1"/>
</dbReference>
<dbReference type="InterPro" id="IPR015421">
    <property type="entry name" value="PyrdxlP-dep_Trfase_major"/>
</dbReference>
<dbReference type="GO" id="GO:0030170">
    <property type="term" value="F:pyridoxal phosphate binding"/>
    <property type="evidence" value="ECO:0007669"/>
    <property type="project" value="InterPro"/>
</dbReference>
<keyword evidence="9" id="KW-1185">Reference proteome</keyword>
<evidence type="ECO:0000256" key="4">
    <source>
        <dbReference type="ARBA" id="ARBA00022679"/>
    </source>
</evidence>
<dbReference type="OMA" id="RTINPMS"/>
<dbReference type="PANTHER" id="PTHR43807">
    <property type="entry name" value="FI04487P"/>
    <property type="match status" value="1"/>
</dbReference>
<dbReference type="Gene3D" id="3.90.1150.10">
    <property type="entry name" value="Aspartate Aminotransferase, domain 1"/>
    <property type="match status" value="1"/>
</dbReference>
<accession>E3M8C2</accession>
<dbReference type="EMBL" id="DS268428">
    <property type="protein sequence ID" value="EFO94433.1"/>
    <property type="molecule type" value="Genomic_DNA"/>
</dbReference>